<protein>
    <submittedName>
        <fullName evidence="1">Uncharacterized protein</fullName>
    </submittedName>
</protein>
<evidence type="ECO:0000313" key="2">
    <source>
        <dbReference type="Proteomes" id="UP000035088"/>
    </source>
</evidence>
<name>G7H0V3_9ACTN</name>
<reference evidence="1 2" key="1">
    <citation type="submission" date="2011-11" db="EMBL/GenBank/DDBJ databases">
        <title>Whole genome shotgun sequence of Gordonia araii NBRC 100433.</title>
        <authorList>
            <person name="Yoshida Y."/>
            <person name="Hosoyama A."/>
            <person name="Tsuchikane K."/>
            <person name="Katsumata H."/>
            <person name="Yamazaki S."/>
            <person name="Fujita N."/>
        </authorList>
    </citation>
    <scope>NUCLEOTIDE SEQUENCE [LARGE SCALE GENOMIC DNA]</scope>
    <source>
        <strain evidence="1 2">NBRC 100433</strain>
    </source>
</reference>
<dbReference type="Proteomes" id="UP000035088">
    <property type="component" value="Unassembled WGS sequence"/>
</dbReference>
<dbReference type="OrthoDB" id="4553374at2"/>
<gene>
    <name evidence="1" type="ORF">GOARA_040_00030</name>
</gene>
<proteinExistence type="predicted"/>
<accession>G7H0V3</accession>
<dbReference type="EMBL" id="BAEE01000040">
    <property type="protein sequence ID" value="GAB09478.1"/>
    <property type="molecule type" value="Genomic_DNA"/>
</dbReference>
<organism evidence="1 2">
    <name type="scientific">Gordonia araii NBRC 100433</name>
    <dbReference type="NCBI Taxonomy" id="1073574"/>
    <lineage>
        <taxon>Bacteria</taxon>
        <taxon>Bacillati</taxon>
        <taxon>Actinomycetota</taxon>
        <taxon>Actinomycetes</taxon>
        <taxon>Mycobacteriales</taxon>
        <taxon>Gordoniaceae</taxon>
        <taxon>Gordonia</taxon>
    </lineage>
</organism>
<keyword evidence="2" id="KW-1185">Reference proteome</keyword>
<dbReference type="STRING" id="1073574.GOARA_040_00030"/>
<evidence type="ECO:0000313" key="1">
    <source>
        <dbReference type="EMBL" id="GAB09478.1"/>
    </source>
</evidence>
<comment type="caution">
    <text evidence="1">The sequence shown here is derived from an EMBL/GenBank/DDBJ whole genome shotgun (WGS) entry which is preliminary data.</text>
</comment>
<dbReference type="AlphaFoldDB" id="G7H0V3"/>
<sequence length="86" mass="9621">MRIRRRGGWSAHRVPVSQPATVRGNKLVSHSPSGPVVFTITPTSTGGYVKLRDTTFVLNRKARERYEGPVIQRGKVVGRNTLVPRR</sequence>
<dbReference type="RefSeq" id="WP_007321554.1">
    <property type="nucleotide sequence ID" value="NZ_BAEE01000040.1"/>
</dbReference>